<keyword evidence="2" id="KW-0862">Zinc</keyword>
<dbReference type="CDD" id="cd16563">
    <property type="entry name" value="RING-HC_RNF220"/>
    <property type="match status" value="1"/>
</dbReference>
<dbReference type="SUPFAM" id="SSF57850">
    <property type="entry name" value="RING/U-box"/>
    <property type="match status" value="1"/>
</dbReference>
<feature type="region of interest" description="Disordered" evidence="4">
    <location>
        <begin position="65"/>
        <end position="87"/>
    </location>
</feature>
<comment type="caution">
    <text evidence="6">The sequence shown here is derived from an EMBL/GenBank/DDBJ whole genome shotgun (WGS) entry which is preliminary data.</text>
</comment>
<dbReference type="Pfam" id="PF15926">
    <property type="entry name" value="RNF220"/>
    <property type="match status" value="1"/>
</dbReference>
<protein>
    <submittedName>
        <fullName evidence="6">E3 ubiquitin-protein ligase Rnf220</fullName>
    </submittedName>
</protein>
<keyword evidence="1 3" id="KW-0479">Metal-binding</keyword>
<feature type="region of interest" description="Disordered" evidence="4">
    <location>
        <begin position="507"/>
        <end position="532"/>
    </location>
</feature>
<feature type="domain" description="RING-type" evidence="5">
    <location>
        <begin position="542"/>
        <end position="581"/>
    </location>
</feature>
<evidence type="ECO:0000256" key="3">
    <source>
        <dbReference type="PROSITE-ProRule" id="PRU00175"/>
    </source>
</evidence>
<keyword evidence="1 3" id="KW-0863">Zinc-finger</keyword>
<feature type="region of interest" description="Disordered" evidence="4">
    <location>
        <begin position="187"/>
        <end position="258"/>
    </location>
</feature>
<dbReference type="InterPro" id="IPR052443">
    <property type="entry name" value="E3_ubiq-ligase_RNF220-like"/>
</dbReference>
<evidence type="ECO:0000313" key="6">
    <source>
        <dbReference type="EMBL" id="GFT13423.1"/>
    </source>
</evidence>
<feature type="compositionally biased region" description="Basic and acidic residues" evidence="4">
    <location>
        <begin position="211"/>
        <end position="230"/>
    </location>
</feature>
<feature type="compositionally biased region" description="Basic and acidic residues" evidence="4">
    <location>
        <begin position="519"/>
        <end position="532"/>
    </location>
</feature>
<dbReference type="InterPro" id="IPR013083">
    <property type="entry name" value="Znf_RING/FYVE/PHD"/>
</dbReference>
<feature type="region of interest" description="Disordered" evidence="4">
    <location>
        <begin position="482"/>
        <end position="501"/>
    </location>
</feature>
<dbReference type="PANTHER" id="PTHR13459">
    <property type="entry name" value="E3 UBIQUITIN-PROTEIN LIGASE RNF220 ISOFORM X1"/>
    <property type="match status" value="1"/>
</dbReference>
<reference evidence="6" key="1">
    <citation type="submission" date="2020-08" db="EMBL/GenBank/DDBJ databases">
        <title>Multicomponent nature underlies the extraordinary mechanical properties of spider dragline silk.</title>
        <authorList>
            <person name="Kono N."/>
            <person name="Nakamura H."/>
            <person name="Mori M."/>
            <person name="Yoshida Y."/>
            <person name="Ohtoshi R."/>
            <person name="Malay A.D."/>
            <person name="Moran D.A.P."/>
            <person name="Tomita M."/>
            <person name="Numata K."/>
            <person name="Arakawa K."/>
        </authorList>
    </citation>
    <scope>NUCLEOTIDE SEQUENCE</scope>
</reference>
<dbReference type="Gene3D" id="3.30.40.10">
    <property type="entry name" value="Zinc/RING finger domain, C3HC4 (zinc finger)"/>
    <property type="match status" value="1"/>
</dbReference>
<dbReference type="InterPro" id="IPR001841">
    <property type="entry name" value="Znf_RING"/>
</dbReference>
<accession>A0A8X6TG74</accession>
<name>A0A8X6TG74_NEPPI</name>
<evidence type="ECO:0000256" key="2">
    <source>
        <dbReference type="ARBA" id="ARBA00022833"/>
    </source>
</evidence>
<feature type="compositionally biased region" description="Basic and acidic residues" evidence="4">
    <location>
        <begin position="237"/>
        <end position="247"/>
    </location>
</feature>
<dbReference type="GO" id="GO:0016567">
    <property type="term" value="P:protein ubiquitination"/>
    <property type="evidence" value="ECO:0007669"/>
    <property type="project" value="TreeGrafter"/>
</dbReference>
<sequence>MSSHNDRLRGRTGFFPSGLKFPPFQGLCLDSSAYLSNAMGGPVMVLSSTCGDVTPHAQSHVTFAARQQPGRLDGNKESSNVSTNNFTSPTFPVRPLFGQGDPYSSLSSPLLSLQHPLFTSHALGRSYLNAAGAFRPLGLMDDRNGAFHGSAFMPAKCMKLDGISSGSDLGGPQPLLLGSCFQGSGSESNFHQSPANSTGSSLGQGVGSFMDGKDDRGDSDSMADGPDRMSETPNLSEESRSIERSTPEDSGTPKRHKKYFLDGQTPYCPVCGVSLQLSELSSHFDLEVERLMEMNKCPSSHIEISSMHSPFSSPLCMVRKDDKGKPESRWETYQRVKGNRTTRLTSARCVIKRKKWDDPNERAQEESVHLLPPALRKREQDMDPETSIDSRTAANFNWAVTARLHAYASLQRSLPDFSARKFEVPEDENQELNVDGDDSATYGQPHYTEADVITCSTEDNTDNKEQIRRLQSNESSYQRLSESNQWTMNGGNNGEGQEVTSTCVNTNDTSSECISPSDKNSKPNKEVNGDNPKDQIEDGIKCLICMEPFIKPVVSICCWHVHCEECWLKTLGTKKLCPQCNMITAARDLRRIYL</sequence>
<feature type="compositionally biased region" description="Polar residues" evidence="4">
    <location>
        <begin position="187"/>
        <end position="203"/>
    </location>
</feature>
<dbReference type="AlphaFoldDB" id="A0A8X6TG74"/>
<proteinExistence type="predicted"/>
<dbReference type="OrthoDB" id="6270329at2759"/>
<feature type="compositionally biased region" description="Polar residues" evidence="4">
    <location>
        <begin position="507"/>
        <end position="518"/>
    </location>
</feature>
<dbReference type="PROSITE" id="PS50089">
    <property type="entry name" value="ZF_RING_2"/>
    <property type="match status" value="1"/>
</dbReference>
<dbReference type="GO" id="GO:0008270">
    <property type="term" value="F:zinc ion binding"/>
    <property type="evidence" value="ECO:0007669"/>
    <property type="project" value="UniProtKB-KW"/>
</dbReference>
<gene>
    <name evidence="6" type="primary">Rnf220</name>
    <name evidence="6" type="ORF">NPIL_257081</name>
</gene>
<evidence type="ECO:0000256" key="4">
    <source>
        <dbReference type="SAM" id="MobiDB-lite"/>
    </source>
</evidence>
<dbReference type="InterPro" id="IPR031824">
    <property type="entry name" value="RNF220_mid"/>
</dbReference>
<feature type="compositionally biased region" description="Polar residues" evidence="4">
    <location>
        <begin position="77"/>
        <end position="87"/>
    </location>
</feature>
<evidence type="ECO:0000256" key="1">
    <source>
        <dbReference type="ARBA" id="ARBA00022771"/>
    </source>
</evidence>
<dbReference type="InterPro" id="IPR040178">
    <property type="entry name" value="RNF220_RING"/>
</dbReference>
<dbReference type="Pfam" id="PF13923">
    <property type="entry name" value="zf-C3HC4_2"/>
    <property type="match status" value="1"/>
</dbReference>
<organism evidence="6 7">
    <name type="scientific">Nephila pilipes</name>
    <name type="common">Giant wood spider</name>
    <name type="synonym">Nephila maculata</name>
    <dbReference type="NCBI Taxonomy" id="299642"/>
    <lineage>
        <taxon>Eukaryota</taxon>
        <taxon>Metazoa</taxon>
        <taxon>Ecdysozoa</taxon>
        <taxon>Arthropoda</taxon>
        <taxon>Chelicerata</taxon>
        <taxon>Arachnida</taxon>
        <taxon>Araneae</taxon>
        <taxon>Araneomorphae</taxon>
        <taxon>Entelegynae</taxon>
        <taxon>Araneoidea</taxon>
        <taxon>Nephilidae</taxon>
        <taxon>Nephila</taxon>
    </lineage>
</organism>
<keyword evidence="7" id="KW-1185">Reference proteome</keyword>
<dbReference type="GO" id="GO:0061630">
    <property type="term" value="F:ubiquitin protein ligase activity"/>
    <property type="evidence" value="ECO:0007669"/>
    <property type="project" value="TreeGrafter"/>
</dbReference>
<dbReference type="PANTHER" id="PTHR13459:SF1">
    <property type="entry name" value="E3 UBIQUITIN-PROTEIN LIGASE RNF220 ISOFORM X1"/>
    <property type="match status" value="1"/>
</dbReference>
<evidence type="ECO:0000259" key="5">
    <source>
        <dbReference type="PROSITE" id="PS50089"/>
    </source>
</evidence>
<dbReference type="EMBL" id="BMAW01057861">
    <property type="protein sequence ID" value="GFT13423.1"/>
    <property type="molecule type" value="Genomic_DNA"/>
</dbReference>
<evidence type="ECO:0000313" key="7">
    <source>
        <dbReference type="Proteomes" id="UP000887013"/>
    </source>
</evidence>
<dbReference type="Proteomes" id="UP000887013">
    <property type="component" value="Unassembled WGS sequence"/>
</dbReference>